<feature type="transmembrane region" description="Helical" evidence="8">
    <location>
        <begin position="25"/>
        <end position="46"/>
    </location>
</feature>
<evidence type="ECO:0000313" key="10">
    <source>
        <dbReference type="Proteomes" id="UP000292052"/>
    </source>
</evidence>
<evidence type="ECO:0000313" key="9">
    <source>
        <dbReference type="EMBL" id="RZC36614.1"/>
    </source>
</evidence>
<dbReference type="EMBL" id="QDEB01060340">
    <property type="protein sequence ID" value="RZC36614.1"/>
    <property type="molecule type" value="Genomic_DNA"/>
</dbReference>
<evidence type="ECO:0000256" key="5">
    <source>
        <dbReference type="ARBA" id="ARBA00022824"/>
    </source>
</evidence>
<dbReference type="GO" id="GO:0005789">
    <property type="term" value="C:endoplasmic reticulum membrane"/>
    <property type="evidence" value="ECO:0007669"/>
    <property type="project" value="UniProtKB-SubCell"/>
</dbReference>
<keyword evidence="4 8" id="KW-0812">Transmembrane</keyword>
<evidence type="ECO:0000256" key="3">
    <source>
        <dbReference type="ARBA" id="ARBA00022448"/>
    </source>
</evidence>
<keyword evidence="7 8" id="KW-0472">Membrane</keyword>
<keyword evidence="6 8" id="KW-1133">Transmembrane helix</keyword>
<dbReference type="PANTHER" id="PTHR10778">
    <property type="entry name" value="SOLUTE CARRIER FAMILY 35 MEMBER B"/>
    <property type="match status" value="1"/>
</dbReference>
<feature type="non-terminal residue" evidence="9">
    <location>
        <position position="1"/>
    </location>
</feature>
<evidence type="ECO:0000256" key="7">
    <source>
        <dbReference type="ARBA" id="ARBA00023136"/>
    </source>
</evidence>
<dbReference type="OrthoDB" id="78344at2759"/>
<dbReference type="Gene3D" id="1.10.3730.20">
    <property type="match status" value="1"/>
</dbReference>
<protein>
    <submittedName>
        <fullName evidence="9">UAA and/or TPT domain containing protein</fullName>
    </submittedName>
</protein>
<evidence type="ECO:0000256" key="6">
    <source>
        <dbReference type="ARBA" id="ARBA00022989"/>
    </source>
</evidence>
<dbReference type="GO" id="GO:0000139">
    <property type="term" value="C:Golgi membrane"/>
    <property type="evidence" value="ECO:0007669"/>
    <property type="project" value="TreeGrafter"/>
</dbReference>
<dbReference type="GO" id="GO:0005460">
    <property type="term" value="F:UDP-glucose transmembrane transporter activity"/>
    <property type="evidence" value="ECO:0007669"/>
    <property type="project" value="TreeGrafter"/>
</dbReference>
<feature type="transmembrane region" description="Helical" evidence="8">
    <location>
        <begin position="53"/>
        <end position="77"/>
    </location>
</feature>
<organism evidence="9 10">
    <name type="scientific">Asbolus verrucosus</name>
    <name type="common">Desert ironclad beetle</name>
    <dbReference type="NCBI Taxonomy" id="1661398"/>
    <lineage>
        <taxon>Eukaryota</taxon>
        <taxon>Metazoa</taxon>
        <taxon>Ecdysozoa</taxon>
        <taxon>Arthropoda</taxon>
        <taxon>Hexapoda</taxon>
        <taxon>Insecta</taxon>
        <taxon>Pterygota</taxon>
        <taxon>Neoptera</taxon>
        <taxon>Endopterygota</taxon>
        <taxon>Coleoptera</taxon>
        <taxon>Polyphaga</taxon>
        <taxon>Cucujiformia</taxon>
        <taxon>Tenebrionidae</taxon>
        <taxon>Pimeliinae</taxon>
        <taxon>Asbolus</taxon>
    </lineage>
</organism>
<gene>
    <name evidence="9" type="ORF">BDFB_006181</name>
</gene>
<dbReference type="AlphaFoldDB" id="A0A482VV28"/>
<proteinExistence type="inferred from homology"/>
<dbReference type="InterPro" id="IPR013657">
    <property type="entry name" value="SCL35B1-4/HUT1"/>
</dbReference>
<comment type="caution">
    <text evidence="9">The sequence shown here is derived from an EMBL/GenBank/DDBJ whole genome shotgun (WGS) entry which is preliminary data.</text>
</comment>
<reference evidence="9 10" key="1">
    <citation type="submission" date="2017-03" db="EMBL/GenBank/DDBJ databases">
        <title>Genome of the blue death feigning beetle - Asbolus verrucosus.</title>
        <authorList>
            <person name="Rider S.D."/>
        </authorList>
    </citation>
    <scope>NUCLEOTIDE SEQUENCE [LARGE SCALE GENOMIC DNA]</scope>
    <source>
        <strain evidence="9">Butters</strain>
        <tissue evidence="9">Head and leg muscle</tissue>
    </source>
</reference>
<evidence type="ECO:0000256" key="2">
    <source>
        <dbReference type="ARBA" id="ARBA00010694"/>
    </source>
</evidence>
<name>A0A482VV28_ASBVE</name>
<evidence type="ECO:0000256" key="8">
    <source>
        <dbReference type="SAM" id="Phobius"/>
    </source>
</evidence>
<dbReference type="GO" id="GO:0005459">
    <property type="term" value="F:UDP-galactose transmembrane transporter activity"/>
    <property type="evidence" value="ECO:0007669"/>
    <property type="project" value="TreeGrafter"/>
</dbReference>
<dbReference type="InterPro" id="IPR037185">
    <property type="entry name" value="EmrE-like"/>
</dbReference>
<keyword evidence="3" id="KW-0813">Transport</keyword>
<evidence type="ECO:0000256" key="4">
    <source>
        <dbReference type="ARBA" id="ARBA00022692"/>
    </source>
</evidence>
<dbReference type="Proteomes" id="UP000292052">
    <property type="component" value="Unassembled WGS sequence"/>
</dbReference>
<accession>A0A482VV28</accession>
<dbReference type="Pfam" id="PF08449">
    <property type="entry name" value="UAA"/>
    <property type="match status" value="1"/>
</dbReference>
<sequence length="112" mass="12098">FLGVAIIVTGEGLKFFEFAHRHPQIISNLLILGLTQGVGQMFLYSMVSDFGPLVVSVVTTTRKFFTVLGSVIIFGNALSSRQWIGAVLVFSGLFLDAFFSKAAPKKPAVSKS</sequence>
<keyword evidence="5" id="KW-0256">Endoplasmic reticulum</keyword>
<feature type="transmembrane region" description="Helical" evidence="8">
    <location>
        <begin position="83"/>
        <end position="103"/>
    </location>
</feature>
<comment type="similarity">
    <text evidence="2">Belongs to the nucleotide-sugar transporter family. SLC35B subfamily.</text>
</comment>
<dbReference type="SUPFAM" id="SSF103481">
    <property type="entry name" value="Multidrug resistance efflux transporter EmrE"/>
    <property type="match status" value="1"/>
</dbReference>
<dbReference type="PANTHER" id="PTHR10778:SF10">
    <property type="entry name" value="SOLUTE CARRIER FAMILY 35 MEMBER B1"/>
    <property type="match status" value="1"/>
</dbReference>
<keyword evidence="10" id="KW-1185">Reference proteome</keyword>
<dbReference type="STRING" id="1661398.A0A482VV28"/>
<comment type="subcellular location">
    <subcellularLocation>
        <location evidence="1">Endoplasmic reticulum membrane</location>
        <topology evidence="1">Multi-pass membrane protein</topology>
    </subcellularLocation>
</comment>
<evidence type="ECO:0000256" key="1">
    <source>
        <dbReference type="ARBA" id="ARBA00004477"/>
    </source>
</evidence>